<proteinExistence type="inferred from homology"/>
<dbReference type="InterPro" id="IPR050834">
    <property type="entry name" value="Glycosyltransf_2"/>
</dbReference>
<keyword evidence="6" id="KW-1185">Reference proteome</keyword>
<evidence type="ECO:0000313" key="6">
    <source>
        <dbReference type="Proteomes" id="UP000466514"/>
    </source>
</evidence>
<keyword evidence="2" id="KW-0328">Glycosyltransferase</keyword>
<evidence type="ECO:0000256" key="3">
    <source>
        <dbReference type="ARBA" id="ARBA00022679"/>
    </source>
</evidence>
<accession>A0A7I7MD64</accession>
<dbReference type="EMBL" id="AP022574">
    <property type="protein sequence ID" value="BBX70261.1"/>
    <property type="molecule type" value="Genomic_DNA"/>
</dbReference>
<dbReference type="RefSeq" id="WP_179965201.1">
    <property type="nucleotide sequence ID" value="NZ_AP022574.1"/>
</dbReference>
<comment type="similarity">
    <text evidence="1">Belongs to the glycosyltransferase 2 family.</text>
</comment>
<dbReference type="KEGG" id="mpsc:MPSYJ_37220"/>
<evidence type="ECO:0000256" key="2">
    <source>
        <dbReference type="ARBA" id="ARBA00022676"/>
    </source>
</evidence>
<dbReference type="PANTHER" id="PTHR43685">
    <property type="entry name" value="GLYCOSYLTRANSFERASE"/>
    <property type="match status" value="1"/>
</dbReference>
<dbReference type="PANTHER" id="PTHR43685:SF5">
    <property type="entry name" value="GLYCOSYLTRANSFERASE EPSE-RELATED"/>
    <property type="match status" value="1"/>
</dbReference>
<reference evidence="5 6" key="1">
    <citation type="journal article" date="2019" name="Emerg. Microbes Infect.">
        <title>Comprehensive subspecies identification of 175 nontuberculous mycobacteria species based on 7547 genomic profiles.</title>
        <authorList>
            <person name="Matsumoto Y."/>
            <person name="Kinjo T."/>
            <person name="Motooka D."/>
            <person name="Nabeya D."/>
            <person name="Jung N."/>
            <person name="Uechi K."/>
            <person name="Horii T."/>
            <person name="Iida T."/>
            <person name="Fujita J."/>
            <person name="Nakamura S."/>
        </authorList>
    </citation>
    <scope>NUCLEOTIDE SEQUENCE [LARGE SCALE GENOMIC DNA]</scope>
    <source>
        <strain evidence="5 6">JCM 13323</strain>
    </source>
</reference>
<protein>
    <submittedName>
        <fullName evidence="5">Glycosyl transferase</fullName>
    </submittedName>
</protein>
<gene>
    <name evidence="5" type="ORF">MPSYJ_37220</name>
</gene>
<dbReference type="Pfam" id="PF00535">
    <property type="entry name" value="Glycos_transf_2"/>
    <property type="match status" value="1"/>
</dbReference>
<dbReference type="InterPro" id="IPR029044">
    <property type="entry name" value="Nucleotide-diphossugar_trans"/>
</dbReference>
<evidence type="ECO:0000313" key="5">
    <source>
        <dbReference type="EMBL" id="BBX70261.1"/>
    </source>
</evidence>
<dbReference type="Gene3D" id="3.90.550.10">
    <property type="entry name" value="Spore Coat Polysaccharide Biosynthesis Protein SpsA, Chain A"/>
    <property type="match status" value="1"/>
</dbReference>
<evidence type="ECO:0000256" key="1">
    <source>
        <dbReference type="ARBA" id="ARBA00006739"/>
    </source>
</evidence>
<dbReference type="GO" id="GO:0016757">
    <property type="term" value="F:glycosyltransferase activity"/>
    <property type="evidence" value="ECO:0007669"/>
    <property type="project" value="UniProtKB-KW"/>
</dbReference>
<dbReference type="Proteomes" id="UP000466514">
    <property type="component" value="Chromosome"/>
</dbReference>
<organism evidence="5 6">
    <name type="scientific">Mycolicibacterium psychrotolerans</name>
    <dbReference type="NCBI Taxonomy" id="216929"/>
    <lineage>
        <taxon>Bacteria</taxon>
        <taxon>Bacillati</taxon>
        <taxon>Actinomycetota</taxon>
        <taxon>Actinomycetes</taxon>
        <taxon>Mycobacteriales</taxon>
        <taxon>Mycobacteriaceae</taxon>
        <taxon>Mycolicibacterium</taxon>
    </lineage>
</organism>
<dbReference type="InterPro" id="IPR001173">
    <property type="entry name" value="Glyco_trans_2-like"/>
</dbReference>
<dbReference type="AlphaFoldDB" id="A0A7I7MD64"/>
<dbReference type="SUPFAM" id="SSF53448">
    <property type="entry name" value="Nucleotide-diphospho-sugar transferases"/>
    <property type="match status" value="1"/>
</dbReference>
<feature type="domain" description="Glycosyltransferase 2-like" evidence="4">
    <location>
        <begin position="11"/>
        <end position="167"/>
    </location>
</feature>
<sequence length="295" mass="31757">MTSEPRGARTSFVIASRNRSAELATVLRLLLDTTNSPIILVDNASDDDSVDMARRVADGSAGRLTVIELEENLGAVGRNVGVAEASTPYVAFCDDDSWWDPDSIGFAESLFDAYPTLAVLAARTLVMPGRREDPIVADLASSPLGHDPALPGPSILGFLACSSIVRASAFEAVGGFSPIIHFRGEETLLAWDLAAHGWDLCFCERLTAFHQPSTERATTSAQDARTMRNAVLTTWLRRPLRYCLRSGATFVRAAAGDRDHAVALGEALRALPAVLAARHRLPADTERCLRVLESA</sequence>
<keyword evidence="3 5" id="KW-0808">Transferase</keyword>
<evidence type="ECO:0000259" key="4">
    <source>
        <dbReference type="Pfam" id="PF00535"/>
    </source>
</evidence>
<name>A0A7I7MD64_9MYCO</name>